<evidence type="ECO:0000313" key="2">
    <source>
        <dbReference type="Proteomes" id="UP000290288"/>
    </source>
</evidence>
<accession>A0A4Q2DB15</accession>
<dbReference type="Proteomes" id="UP000290288">
    <property type="component" value="Unassembled WGS sequence"/>
</dbReference>
<reference evidence="1 2" key="1">
    <citation type="submission" date="2019-01" db="EMBL/GenBank/DDBJ databases">
        <title>Draft genome sequence of Psathyrella aberdarensis IHI B618.</title>
        <authorList>
            <person name="Buettner E."/>
            <person name="Kellner H."/>
        </authorList>
    </citation>
    <scope>NUCLEOTIDE SEQUENCE [LARGE SCALE GENOMIC DNA]</scope>
    <source>
        <strain evidence="1 2">IHI B618</strain>
    </source>
</reference>
<dbReference type="EMBL" id="SDEE01000497">
    <property type="protein sequence ID" value="RXW15896.1"/>
    <property type="molecule type" value="Genomic_DNA"/>
</dbReference>
<evidence type="ECO:0000313" key="1">
    <source>
        <dbReference type="EMBL" id="RXW15896.1"/>
    </source>
</evidence>
<organism evidence="1 2">
    <name type="scientific">Candolleomyces aberdarensis</name>
    <dbReference type="NCBI Taxonomy" id="2316362"/>
    <lineage>
        <taxon>Eukaryota</taxon>
        <taxon>Fungi</taxon>
        <taxon>Dikarya</taxon>
        <taxon>Basidiomycota</taxon>
        <taxon>Agaricomycotina</taxon>
        <taxon>Agaricomycetes</taxon>
        <taxon>Agaricomycetidae</taxon>
        <taxon>Agaricales</taxon>
        <taxon>Agaricineae</taxon>
        <taxon>Psathyrellaceae</taxon>
        <taxon>Candolleomyces</taxon>
    </lineage>
</organism>
<dbReference type="STRING" id="2316362.A0A4Q2DB15"/>
<dbReference type="OrthoDB" id="3020801at2759"/>
<keyword evidence="2" id="KW-1185">Reference proteome</keyword>
<proteinExistence type="predicted"/>
<dbReference type="Gene3D" id="3.60.130.30">
    <property type="match status" value="1"/>
</dbReference>
<comment type="caution">
    <text evidence="1">The sequence shown here is derived from an EMBL/GenBank/DDBJ whole genome shotgun (WGS) entry which is preliminary data.</text>
</comment>
<sequence>MKVDFDHVLRRVMARDGFLEYLSVYNDLPGVSEKIPLPSLPKLTPKVTRLPHDQVSMPHSDPSFIGVKAKPEKVPPLSELLDQGYRLVEYDGNPHLFADSQERVHIAVLPFPREVVEAGLNEAFVDAVSEAQEHLDFSASNATDIDDCNRGDFQTISTGISHGGGQTEPRNLNHTRRNTDAIFKLSRSSAIRSIARWQSQCYETWMPQLFSASKDVLQRLLKWKPSLAPNFTSSIFCSTTYNFGPSVVSDFHVDHLNWATGICAITAGGTFDYRKGGHLVLKNHKLILEFPPCVTILIPSAMVTHGNLPIGPGESRISVTQYTAGGLFRWVDYGYKPASEYKARRIDAHLVPQEGETRWKKNVGLFSKLSDLPIELAS</sequence>
<protein>
    <submittedName>
        <fullName evidence="1">Uncharacterized protein</fullName>
    </submittedName>
</protein>
<name>A0A4Q2DB15_9AGAR</name>
<dbReference type="AlphaFoldDB" id="A0A4Q2DB15"/>
<gene>
    <name evidence="1" type="ORF">EST38_g9953</name>
</gene>